<evidence type="ECO:0000313" key="2">
    <source>
        <dbReference type="Proteomes" id="UP000031599"/>
    </source>
</evidence>
<dbReference type="AlphaFoldDB" id="A0A0C2CJY8"/>
<organism evidence="1 2">
    <name type="scientific">Enhygromyxa salina</name>
    <dbReference type="NCBI Taxonomy" id="215803"/>
    <lineage>
        <taxon>Bacteria</taxon>
        <taxon>Pseudomonadati</taxon>
        <taxon>Myxococcota</taxon>
        <taxon>Polyangia</taxon>
        <taxon>Nannocystales</taxon>
        <taxon>Nannocystaceae</taxon>
        <taxon>Enhygromyxa</taxon>
    </lineage>
</organism>
<dbReference type="Proteomes" id="UP000031599">
    <property type="component" value="Unassembled WGS sequence"/>
</dbReference>
<accession>A0A0C2CJY8</accession>
<dbReference type="EMBL" id="JMCC02000253">
    <property type="protein sequence ID" value="KIG11546.1"/>
    <property type="molecule type" value="Genomic_DNA"/>
</dbReference>
<comment type="caution">
    <text evidence="1">The sequence shown here is derived from an EMBL/GenBank/DDBJ whole genome shotgun (WGS) entry which is preliminary data.</text>
</comment>
<proteinExistence type="predicted"/>
<gene>
    <name evidence="1" type="ORF">DB30_03363</name>
</gene>
<dbReference type="SUPFAM" id="SSF82171">
    <property type="entry name" value="DPP6 N-terminal domain-like"/>
    <property type="match status" value="1"/>
</dbReference>
<sequence>MLFLVSRRSAVDEHRELTAYDVTNPHAIGDEQLLLEAPSGEALSITQVTPFGTVWVNFGVAPDFYTEELSFGAMGEPVLDSLLPIDVPQRVVQPVLSDDGTLALTLLDDAGDADLYQLRFEPDGTLLDAIELDVEGGADYQFNASDQALYRRTVEGVRELIFVELGPNPSTPEVLVELALPFVPYFTLELTDSFAVFNHDADDDGVMELHTIDMSDPPAGPSLASPELAGDGPVRPKVSPYGPQMIYWTGVDSSWGELYFVDVEGGTPGAPAMLSTGQGDVHGGFSSWGFVAPDRVVYLSGNANDGKRALMSVDIVDGQPQAPVQISDALAIGEIRNWHITDGLVVYGADDGGDGWLAAVELDGDVPGPAEHVHDGLEQGIAPVSLPTVGTRMAYTAWVDGERRAFSIELGDPDPTPIELSGDLLDGYEVPLGAHLRAEDTLVALVTAPPNSPDDSYALAPADGATPIELLFEGGWNMVTGAVVELP</sequence>
<evidence type="ECO:0000313" key="1">
    <source>
        <dbReference type="EMBL" id="KIG11546.1"/>
    </source>
</evidence>
<name>A0A0C2CJY8_9BACT</name>
<reference evidence="1 2" key="1">
    <citation type="submission" date="2014-12" db="EMBL/GenBank/DDBJ databases">
        <title>Genome assembly of Enhygromyxa salina DSM 15201.</title>
        <authorList>
            <person name="Sharma G."/>
            <person name="Subramanian S."/>
        </authorList>
    </citation>
    <scope>NUCLEOTIDE SEQUENCE [LARGE SCALE GENOMIC DNA]</scope>
    <source>
        <strain evidence="1 2">DSM 15201</strain>
    </source>
</reference>
<protein>
    <submittedName>
        <fullName evidence="1">Uncharacterized protein</fullName>
    </submittedName>
</protein>